<name>A0AC61L3X8_9EURY</name>
<organism evidence="1 2">
    <name type="scientific">Candidatus Methanogaster sp</name>
    <dbReference type="NCBI Taxonomy" id="3386292"/>
    <lineage>
        <taxon>Archaea</taxon>
        <taxon>Methanobacteriati</taxon>
        <taxon>Methanobacteriota</taxon>
        <taxon>Stenosarchaea group</taxon>
        <taxon>Methanomicrobia</taxon>
        <taxon>Methanosarcinales</taxon>
        <taxon>ANME-2 cluster</taxon>
        <taxon>Candidatus Methanogasteraceae</taxon>
        <taxon>Candidatus Methanogaster</taxon>
    </lineage>
</organism>
<reference evidence="1" key="1">
    <citation type="submission" date="2018-01" db="EMBL/GenBank/DDBJ databases">
        <authorList>
            <person name="Krukenberg V."/>
        </authorList>
    </citation>
    <scope>NUCLEOTIDE SEQUENCE</scope>
    <source>
        <strain evidence="1">E20ANME2</strain>
    </source>
</reference>
<dbReference type="Proteomes" id="UP000248329">
    <property type="component" value="Unassembled WGS sequence"/>
</dbReference>
<evidence type="ECO:0000313" key="2">
    <source>
        <dbReference type="Proteomes" id="UP000248329"/>
    </source>
</evidence>
<gene>
    <name evidence="1" type="ORF">C4B59_05290</name>
</gene>
<proteinExistence type="predicted"/>
<dbReference type="EMBL" id="PQXF01000007">
    <property type="protein sequence ID" value="PXF61164.1"/>
    <property type="molecule type" value="Genomic_DNA"/>
</dbReference>
<accession>A0AC61L3X8</accession>
<sequence length="268" mass="29412">MMLATGTVEYTLGTAPITGCGMSYTTSELESALAGPVAEVIFDDAGTADLTNILSGLPSTEFNPECVKRVLENNREHESWRVGEALAESYLTHHRTCTFPWPDGRDERKSGSSLPGADLVGIHCDGVTERFAFGEVKTSSENKYPPGAMYGRTGLKQQLEDLRDKVGIRDDLVKYLWHRAVNASWKDKFINAFKRYNTDNADVGLFGVLLRDVEPHEDDLRARVGKLGEDCPQPMSIELLALYMPSGSIGSLGEKVLAMRAGVAHDDQ</sequence>
<evidence type="ECO:0000313" key="1">
    <source>
        <dbReference type="EMBL" id="PXF61164.1"/>
    </source>
</evidence>
<protein>
    <submittedName>
        <fullName evidence="1">Uncharacterized protein</fullName>
    </submittedName>
</protein>
<comment type="caution">
    <text evidence="1">The sequence shown here is derived from an EMBL/GenBank/DDBJ whole genome shotgun (WGS) entry which is preliminary data.</text>
</comment>